<keyword evidence="11" id="KW-0472">Membrane</keyword>
<evidence type="ECO:0000256" key="9">
    <source>
        <dbReference type="ARBA" id="ARBA00022927"/>
    </source>
</evidence>
<evidence type="ECO:0000256" key="2">
    <source>
        <dbReference type="ARBA" id="ARBA00004179"/>
    </source>
</evidence>
<keyword evidence="9" id="KW-0653">Protein transport</keyword>
<evidence type="ECO:0000256" key="3">
    <source>
        <dbReference type="ARBA" id="ARBA00004496"/>
    </source>
</evidence>
<evidence type="ECO:0000256" key="13">
    <source>
        <dbReference type="ARBA" id="ARBA00064408"/>
    </source>
</evidence>
<evidence type="ECO:0000313" key="14">
    <source>
        <dbReference type="EMBL" id="TXG48560.1"/>
    </source>
</evidence>
<keyword evidence="10" id="KW-0333">Golgi apparatus</keyword>
<dbReference type="GO" id="GO:0006886">
    <property type="term" value="P:intracellular protein transport"/>
    <property type="evidence" value="ECO:0007669"/>
    <property type="project" value="InterPro"/>
</dbReference>
<dbReference type="OrthoDB" id="3821113at2759"/>
<protein>
    <recommendedName>
        <fullName evidence="16">Vacuolar protein sorting-associated protein 26A</fullName>
    </recommendedName>
</protein>
<evidence type="ECO:0008006" key="16">
    <source>
        <dbReference type="Google" id="ProtNLM"/>
    </source>
</evidence>
<keyword evidence="15" id="KW-1185">Reference proteome</keyword>
<dbReference type="AlphaFoldDB" id="A0A5C7GV95"/>
<proteinExistence type="inferred from homology"/>
<evidence type="ECO:0000256" key="7">
    <source>
        <dbReference type="ARBA" id="ARBA00022490"/>
    </source>
</evidence>
<name>A0A5C7GV95_9ROSI</name>
<dbReference type="EMBL" id="VAHF01000012">
    <property type="protein sequence ID" value="TXG48560.1"/>
    <property type="molecule type" value="Genomic_DNA"/>
</dbReference>
<keyword evidence="6" id="KW-0813">Transport</keyword>
<evidence type="ECO:0000256" key="11">
    <source>
        <dbReference type="ARBA" id="ARBA00023136"/>
    </source>
</evidence>
<dbReference type="GO" id="GO:0005794">
    <property type="term" value="C:Golgi apparatus"/>
    <property type="evidence" value="ECO:0007669"/>
    <property type="project" value="UniProtKB-SubCell"/>
</dbReference>
<comment type="caution">
    <text evidence="14">The sequence shown here is derived from an EMBL/GenBank/DDBJ whole genome shotgun (WGS) entry which is preliminary data.</text>
</comment>
<evidence type="ECO:0000256" key="6">
    <source>
        <dbReference type="ARBA" id="ARBA00022448"/>
    </source>
</evidence>
<comment type="function">
    <text evidence="12">Plays a role in vesicular protein sorting. Component of the membrane-associated retromer complex which is essential in endosome-to-Golgi retrograde transport. The VPS29-VPS26-VPS35 subcomplex may be involved in recycling of specific cargos from endosome to the plasma membrane.</text>
</comment>
<organism evidence="14 15">
    <name type="scientific">Acer yangbiense</name>
    <dbReference type="NCBI Taxonomy" id="1000413"/>
    <lineage>
        <taxon>Eukaryota</taxon>
        <taxon>Viridiplantae</taxon>
        <taxon>Streptophyta</taxon>
        <taxon>Embryophyta</taxon>
        <taxon>Tracheophyta</taxon>
        <taxon>Spermatophyta</taxon>
        <taxon>Magnoliopsida</taxon>
        <taxon>eudicotyledons</taxon>
        <taxon>Gunneridae</taxon>
        <taxon>Pentapetalae</taxon>
        <taxon>rosids</taxon>
        <taxon>malvids</taxon>
        <taxon>Sapindales</taxon>
        <taxon>Sapindaceae</taxon>
        <taxon>Hippocastanoideae</taxon>
        <taxon>Acereae</taxon>
        <taxon>Acer</taxon>
    </lineage>
</organism>
<sequence>MNYLLGAFKPACNVSIAFADGKSRKQANDFGVPLKKENGQTVMVPLFQSQENIVGKISVEPFQGKKIEHNGVKVELLGQIEMYFDRGNFYDFTSLVRELDVPGEIYERKTYPFEFSTVEMPYETYNGVNVRLSFSELHTVTWEAVQIKGKHQYVLKVTISRGYGGSIVEYQDFMVRNYTPPPSINNSIKMEVGIEDCLHIEFEYNKSKYHLKDVIIGKIYFLLVRIKIKNMDLEIRRRESTGAGANTHVETETLAKFELMDGAPVRGESIPIRLFLSPYELTPTHRNINNKFSVKYYLNLVLVDEEDRRYFKQQEITIYRLQETS</sequence>
<dbReference type="InterPro" id="IPR028934">
    <property type="entry name" value="Vps26-related"/>
</dbReference>
<evidence type="ECO:0000313" key="15">
    <source>
        <dbReference type="Proteomes" id="UP000323000"/>
    </source>
</evidence>
<dbReference type="Pfam" id="PF03643">
    <property type="entry name" value="Vps26"/>
    <property type="match status" value="2"/>
</dbReference>
<dbReference type="InterPro" id="IPR014752">
    <property type="entry name" value="Arrestin-like_C"/>
</dbReference>
<dbReference type="Gene3D" id="2.60.40.640">
    <property type="match status" value="2"/>
</dbReference>
<dbReference type="Proteomes" id="UP000323000">
    <property type="component" value="Chromosome 12"/>
</dbReference>
<keyword evidence="8" id="KW-0967">Endosome</keyword>
<evidence type="ECO:0000256" key="12">
    <source>
        <dbReference type="ARBA" id="ARBA00056169"/>
    </source>
</evidence>
<evidence type="ECO:0000256" key="10">
    <source>
        <dbReference type="ARBA" id="ARBA00023034"/>
    </source>
</evidence>
<gene>
    <name evidence="14" type="ORF">EZV62_024435</name>
</gene>
<comment type="similarity">
    <text evidence="5">Belongs to the VPS26 family.</text>
</comment>
<comment type="subunit">
    <text evidence="13">Component of the retromer complex which consists of VPS29 (MAG1), VPS26 (VPS26A or VPS26B), VPS35 (VPS35A or VPS35B or VPS35C), VPS5/17 (SNX1 or SNX2A or SNX2B). Component of a retromer subcomplex consisting of VPS29 (MAG1), VPS26 (VPS26A or VPS26B), VPS35 (VPS35A or VPS35B or VPS35C).</text>
</comment>
<dbReference type="PANTHER" id="PTHR12233">
    <property type="entry name" value="VACUOLAR PROTEIN SORTING 26 RELATED"/>
    <property type="match status" value="1"/>
</dbReference>
<comment type="subcellular location">
    <subcellularLocation>
        <location evidence="3">Cytoplasm</location>
    </subcellularLocation>
    <subcellularLocation>
        <location evidence="1">Endosome membrane</location>
        <topology evidence="1">Peripheral membrane protein</topology>
        <orientation evidence="1">Cytoplasmic side</orientation>
    </subcellularLocation>
    <subcellularLocation>
        <location evidence="4">Golgi apparatus</location>
        <location evidence="4">trans-Golgi network membrane</location>
        <topology evidence="4">Peripheral membrane protein</topology>
        <orientation evidence="4">Cytoplasmic side</orientation>
    </subcellularLocation>
    <subcellularLocation>
        <location evidence="2">Prevacuolar compartment membrane</location>
        <topology evidence="2">Peripheral membrane protein</topology>
        <orientation evidence="2">Cytoplasmic side</orientation>
    </subcellularLocation>
</comment>
<keyword evidence="7" id="KW-0963">Cytoplasm</keyword>
<evidence type="ECO:0000256" key="8">
    <source>
        <dbReference type="ARBA" id="ARBA00022753"/>
    </source>
</evidence>
<dbReference type="GO" id="GO:0010008">
    <property type="term" value="C:endosome membrane"/>
    <property type="evidence" value="ECO:0007669"/>
    <property type="project" value="UniProtKB-SubCell"/>
</dbReference>
<accession>A0A5C7GV95</accession>
<dbReference type="FunFam" id="2.60.40.640:FF:000012">
    <property type="entry name" value="vacuolar protein sorting-associated protein 26A"/>
    <property type="match status" value="1"/>
</dbReference>
<reference evidence="15" key="1">
    <citation type="journal article" date="2019" name="Gigascience">
        <title>De novo genome assembly of the endangered Acer yangbiense, a plant species with extremely small populations endemic to Yunnan Province, China.</title>
        <authorList>
            <person name="Yang J."/>
            <person name="Wariss H.M."/>
            <person name="Tao L."/>
            <person name="Zhang R."/>
            <person name="Yun Q."/>
            <person name="Hollingsworth P."/>
            <person name="Dao Z."/>
            <person name="Luo G."/>
            <person name="Guo H."/>
            <person name="Ma Y."/>
            <person name="Sun W."/>
        </authorList>
    </citation>
    <scope>NUCLEOTIDE SEQUENCE [LARGE SCALE GENOMIC DNA]</scope>
    <source>
        <strain evidence="15">cv. Malutang</strain>
    </source>
</reference>
<evidence type="ECO:0000256" key="1">
    <source>
        <dbReference type="ARBA" id="ARBA00004125"/>
    </source>
</evidence>
<dbReference type="FunFam" id="2.60.40.640:FF:000006">
    <property type="entry name" value="Vacuolar protein sorting-associated protein 26"/>
    <property type="match status" value="1"/>
</dbReference>
<evidence type="ECO:0000256" key="5">
    <source>
        <dbReference type="ARBA" id="ARBA00009100"/>
    </source>
</evidence>
<evidence type="ECO:0000256" key="4">
    <source>
        <dbReference type="ARBA" id="ARBA00004546"/>
    </source>
</evidence>